<accession>A0ABX6UXN3</accession>
<evidence type="ECO:0000313" key="2">
    <source>
        <dbReference type="EMBL" id="QPB42848.1"/>
    </source>
</evidence>
<evidence type="ECO:0000256" key="1">
    <source>
        <dbReference type="SAM" id="Phobius"/>
    </source>
</evidence>
<gene>
    <name evidence="2" type="ORF">IHV77_01610</name>
</gene>
<keyword evidence="1" id="KW-0472">Membrane</keyword>
<dbReference type="Pfam" id="PF11444">
    <property type="entry name" value="DUF2895"/>
    <property type="match status" value="1"/>
</dbReference>
<dbReference type="InterPro" id="IPR021548">
    <property type="entry name" value="DUF2895"/>
</dbReference>
<feature type="transmembrane region" description="Helical" evidence="1">
    <location>
        <begin position="21"/>
        <end position="39"/>
    </location>
</feature>
<dbReference type="EMBL" id="CP063056">
    <property type="protein sequence ID" value="QPB42848.1"/>
    <property type="molecule type" value="Genomic_DNA"/>
</dbReference>
<dbReference type="NCBIfam" id="TIGR03746">
    <property type="entry name" value="conj_TIGR03746"/>
    <property type="match status" value="1"/>
</dbReference>
<reference evidence="2 3" key="1">
    <citation type="submission" date="2020-10" db="EMBL/GenBank/DDBJ databases">
        <title>Genome Sequencing of Rodentibacter spp. strain DSM111151.</title>
        <authorList>
            <person name="Benga L."/>
            <person name="Lautwein T."/>
        </authorList>
    </citation>
    <scope>NUCLEOTIDE SEQUENCE [LARGE SCALE GENOMIC DNA]</scope>
    <source>
        <strain evidence="2 3">DSM 111151</strain>
    </source>
</reference>
<keyword evidence="1" id="KW-1133">Transmembrane helix</keyword>
<dbReference type="RefSeq" id="WP_194812425.1">
    <property type="nucleotide sequence ID" value="NZ_CP063056.1"/>
</dbReference>
<dbReference type="Proteomes" id="UP000663069">
    <property type="component" value="Chromosome"/>
</dbReference>
<proteinExistence type="predicted"/>
<organism evidence="2 3">
    <name type="scientific">Rodentibacter haemolyticus</name>
    <dbReference type="NCBI Taxonomy" id="2778911"/>
    <lineage>
        <taxon>Bacteria</taxon>
        <taxon>Pseudomonadati</taxon>
        <taxon>Pseudomonadota</taxon>
        <taxon>Gammaproteobacteria</taxon>
        <taxon>Pasteurellales</taxon>
        <taxon>Pasteurellaceae</taxon>
        <taxon>Rodentibacter</taxon>
    </lineage>
</organism>
<keyword evidence="3" id="KW-1185">Reference proteome</keyword>
<protein>
    <submittedName>
        <fullName evidence="2">TIGR03746 family integrating conjugative element protein</fullName>
    </submittedName>
</protein>
<keyword evidence="1" id="KW-0812">Transmembrane</keyword>
<evidence type="ECO:0000313" key="3">
    <source>
        <dbReference type="Proteomes" id="UP000663069"/>
    </source>
</evidence>
<sequence>MKVLSKFKNALSNERAHINSLRIVIAGLLIVCLGLGYGWHKSPDNLTIHMPPDLRAGSTKAWWEIPPASVYSFSFYIFQQLNRWPTDGRVDYKKNIEALTPYLTPQCKNFFLEDYERRNTLGELRDRVRGVYEIPGRGFSQSRVKVNSKDDWDVTLDLSTDEYFLDNPVKRVLVRYPLHVVRYDLNPEMNPWGLAIDCYRSSPKLIEYREQEKEQQ</sequence>
<name>A0ABX6UXN3_9PAST</name>